<dbReference type="RefSeq" id="WP_122225775.1">
    <property type="nucleotide sequence ID" value="NZ_RDQO01000001.1"/>
</dbReference>
<organism evidence="2 3">
    <name type="scientific">Corticibacter populi</name>
    <dbReference type="NCBI Taxonomy" id="1550736"/>
    <lineage>
        <taxon>Bacteria</taxon>
        <taxon>Pseudomonadati</taxon>
        <taxon>Pseudomonadota</taxon>
        <taxon>Betaproteobacteria</taxon>
        <taxon>Burkholderiales</taxon>
        <taxon>Comamonadaceae</taxon>
        <taxon>Corticibacter</taxon>
    </lineage>
</organism>
<proteinExistence type="predicted"/>
<dbReference type="Proteomes" id="UP000278006">
    <property type="component" value="Unassembled WGS sequence"/>
</dbReference>
<protein>
    <submittedName>
        <fullName evidence="2">Uncharacterized protein</fullName>
    </submittedName>
</protein>
<keyword evidence="1" id="KW-1133">Transmembrane helix</keyword>
<feature type="transmembrane region" description="Helical" evidence="1">
    <location>
        <begin position="6"/>
        <end position="27"/>
    </location>
</feature>
<gene>
    <name evidence="2" type="ORF">D8I35_00445</name>
</gene>
<evidence type="ECO:0000313" key="3">
    <source>
        <dbReference type="Proteomes" id="UP000278006"/>
    </source>
</evidence>
<keyword evidence="3" id="KW-1185">Reference proteome</keyword>
<reference evidence="2 3" key="1">
    <citation type="submission" date="2018-10" db="EMBL/GenBank/DDBJ databases">
        <title>Draft genome of Cortibacter populi DSM10536.</title>
        <authorList>
            <person name="Bernier A.-M."/>
            <person name="Bernard K."/>
        </authorList>
    </citation>
    <scope>NUCLEOTIDE SEQUENCE [LARGE SCALE GENOMIC DNA]</scope>
    <source>
        <strain evidence="2 3">DSM 105136</strain>
    </source>
</reference>
<feature type="transmembrane region" description="Helical" evidence="1">
    <location>
        <begin position="39"/>
        <end position="63"/>
    </location>
</feature>
<accession>A0A3M6QXF2</accession>
<comment type="caution">
    <text evidence="2">The sequence shown here is derived from an EMBL/GenBank/DDBJ whole genome shotgun (WGS) entry which is preliminary data.</text>
</comment>
<dbReference type="AlphaFoldDB" id="A0A3M6QXF2"/>
<feature type="transmembrane region" description="Helical" evidence="1">
    <location>
        <begin position="69"/>
        <end position="87"/>
    </location>
</feature>
<keyword evidence="1" id="KW-0812">Transmembrane</keyword>
<sequence length="94" mass="10137">MSIPTFIVHFLTLLAPAWGVALLLVPLSRLVYRHQPWRLSWWANLAASGLFGSAILLAGLVLGGEDGRVLTYFVLVLGMASLQWALLRPAPAGG</sequence>
<dbReference type="EMBL" id="RDQO01000001">
    <property type="protein sequence ID" value="RMX07654.1"/>
    <property type="molecule type" value="Genomic_DNA"/>
</dbReference>
<keyword evidence="1" id="KW-0472">Membrane</keyword>
<dbReference type="OrthoDB" id="8908883at2"/>
<name>A0A3M6QXF2_9BURK</name>
<evidence type="ECO:0000313" key="2">
    <source>
        <dbReference type="EMBL" id="RMX07654.1"/>
    </source>
</evidence>
<evidence type="ECO:0000256" key="1">
    <source>
        <dbReference type="SAM" id="Phobius"/>
    </source>
</evidence>